<feature type="domain" description="Lin1244/Lin1753-like N-terminal" evidence="1">
    <location>
        <begin position="8"/>
        <end position="88"/>
    </location>
</feature>
<dbReference type="Pfam" id="PF14297">
    <property type="entry name" value="Lin1244_N"/>
    <property type="match status" value="1"/>
</dbReference>
<evidence type="ECO:0000259" key="1">
    <source>
        <dbReference type="Pfam" id="PF14297"/>
    </source>
</evidence>
<dbReference type="EMBL" id="MT144616">
    <property type="protein sequence ID" value="QJH95298.1"/>
    <property type="molecule type" value="Genomic_DNA"/>
</dbReference>
<accession>A0A6H1ZEN2</accession>
<reference evidence="2" key="1">
    <citation type="submission" date="2020-03" db="EMBL/GenBank/DDBJ databases">
        <title>The deep terrestrial virosphere.</title>
        <authorList>
            <person name="Holmfeldt K."/>
            <person name="Nilsson E."/>
            <person name="Simone D."/>
            <person name="Lopez-Fernandez M."/>
            <person name="Wu X."/>
            <person name="de Brujin I."/>
            <person name="Lundin D."/>
            <person name="Andersson A."/>
            <person name="Bertilsson S."/>
            <person name="Dopson M."/>
        </authorList>
    </citation>
    <scope>NUCLEOTIDE SEQUENCE</scope>
    <source>
        <strain evidence="2">TM448A00287</strain>
        <strain evidence="3">TM448B00362</strain>
    </source>
</reference>
<organism evidence="2">
    <name type="scientific">viral metagenome</name>
    <dbReference type="NCBI Taxonomy" id="1070528"/>
    <lineage>
        <taxon>unclassified sequences</taxon>
        <taxon>metagenomes</taxon>
        <taxon>organismal metagenomes</taxon>
    </lineage>
</organism>
<name>A0A6H1ZEN2_9ZZZZ</name>
<protein>
    <recommendedName>
        <fullName evidence="1">Lin1244/Lin1753-like N-terminal domain-containing protein</fullName>
    </recommendedName>
</protein>
<evidence type="ECO:0000313" key="3">
    <source>
        <dbReference type="EMBL" id="QJH95298.1"/>
    </source>
</evidence>
<dbReference type="InterPro" id="IPR025400">
    <property type="entry name" value="Lin1244/Lin1753-like_N"/>
</dbReference>
<evidence type="ECO:0000313" key="2">
    <source>
        <dbReference type="EMBL" id="QJA45922.1"/>
    </source>
</evidence>
<gene>
    <name evidence="2" type="ORF">TM448A00287_0044</name>
    <name evidence="3" type="ORF">TM448B00362_0044</name>
</gene>
<sequence length="124" mass="14288">MSKKSTYYFPHDYHARHDPKLEKLRMILGCEGVGIYWCLVEMLYEQNGILKLSDIEIYAKSLNANPEILTKVVSDFKLFSKSRDSFFSNPLKKRLKHISLKIEKARASGKLGGEAKAKRSLSEY</sequence>
<proteinExistence type="predicted"/>
<dbReference type="AlphaFoldDB" id="A0A6H1ZEN2"/>
<dbReference type="EMBL" id="MT143999">
    <property type="protein sequence ID" value="QJA45922.1"/>
    <property type="molecule type" value="Genomic_DNA"/>
</dbReference>